<keyword evidence="4 11" id="KW-0863">Zinc-finger</keyword>
<dbReference type="InterPro" id="IPR036236">
    <property type="entry name" value="Znf_C2H2_sf"/>
</dbReference>
<dbReference type="GO" id="GO:0000978">
    <property type="term" value="F:RNA polymerase II cis-regulatory region sequence-specific DNA binding"/>
    <property type="evidence" value="ECO:0007669"/>
    <property type="project" value="TreeGrafter"/>
</dbReference>
<evidence type="ECO:0000256" key="2">
    <source>
        <dbReference type="ARBA" id="ARBA00022723"/>
    </source>
</evidence>
<dbReference type="Gene3D" id="3.30.160.60">
    <property type="entry name" value="Classic Zinc Finger"/>
    <property type="match status" value="5"/>
</dbReference>
<comment type="subcellular location">
    <subcellularLocation>
        <location evidence="1">Nucleus</location>
    </subcellularLocation>
</comment>
<dbReference type="InterPro" id="IPR013087">
    <property type="entry name" value="Znf_C2H2_type"/>
</dbReference>
<dbReference type="PROSITE" id="PS00028">
    <property type="entry name" value="ZINC_FINGER_C2H2_1"/>
    <property type="match status" value="5"/>
</dbReference>
<evidence type="ECO:0000313" key="15">
    <source>
        <dbReference type="Proteomes" id="UP001341281"/>
    </source>
</evidence>
<sequence>MPHPHPNPPTVLEPDGVGRQSPSRVGHGIHSHTSSPAALALGRSPPCPSLAPIASHRTKDDSASSSCSSSWSSHARTTLPRFPLSLPQFPPIPSPILPLLRRPRRARARRCSPPRPLAVATGGLRSGCRRTWSSPEALALSTSGSEDRLAALKAKDKEQGAESATPEPNTEVLFLCSYEGCGKTFFDAGALRKHAHVHGERQYICHYDNCGKKFLDSSKLKRHFLIHTGEKNFVCPHEGCGKAFSLDFNLKAHMKTHSADNYHVCQYPECGRRFTQESKLRAHIRAQHEKVVGLQHPGTSTMNHNVLVDHHHPPKPVKASVTPPAPSAERPYVCPYDGCDKAYIHEYKLNLHLKKEHPNHYPDGGPQGAAPSSKRSVSKSSHRSRPDISARMPAPKILKRKGGYASPLPAVNVPEEHQWARKQPYEDDSEETEEEGDNNVQDGWRYNRAPSSDDEETEDEE</sequence>
<dbReference type="GO" id="GO:0000785">
    <property type="term" value="C:chromatin"/>
    <property type="evidence" value="ECO:0007669"/>
    <property type="project" value="TreeGrafter"/>
</dbReference>
<dbReference type="AlphaFoldDB" id="A0AAQ3TL03"/>
<organism evidence="14 15">
    <name type="scientific">Paspalum notatum var. saurae</name>
    <dbReference type="NCBI Taxonomy" id="547442"/>
    <lineage>
        <taxon>Eukaryota</taxon>
        <taxon>Viridiplantae</taxon>
        <taxon>Streptophyta</taxon>
        <taxon>Embryophyta</taxon>
        <taxon>Tracheophyta</taxon>
        <taxon>Spermatophyta</taxon>
        <taxon>Magnoliopsida</taxon>
        <taxon>Liliopsida</taxon>
        <taxon>Poales</taxon>
        <taxon>Poaceae</taxon>
        <taxon>PACMAD clade</taxon>
        <taxon>Panicoideae</taxon>
        <taxon>Andropogonodae</taxon>
        <taxon>Paspaleae</taxon>
        <taxon>Paspalinae</taxon>
        <taxon>Paspalum</taxon>
    </lineage>
</organism>
<evidence type="ECO:0000256" key="8">
    <source>
        <dbReference type="ARBA" id="ARBA00023159"/>
    </source>
</evidence>
<dbReference type="GO" id="GO:0031519">
    <property type="term" value="C:PcG protein complex"/>
    <property type="evidence" value="ECO:0007669"/>
    <property type="project" value="TreeGrafter"/>
</dbReference>
<keyword evidence="5" id="KW-0862">Zinc</keyword>
<feature type="domain" description="C2H2-type" evidence="13">
    <location>
        <begin position="233"/>
        <end position="262"/>
    </location>
</feature>
<feature type="domain" description="C2H2-type" evidence="13">
    <location>
        <begin position="203"/>
        <end position="232"/>
    </location>
</feature>
<evidence type="ECO:0000313" key="14">
    <source>
        <dbReference type="EMBL" id="WVZ75063.1"/>
    </source>
</evidence>
<evidence type="ECO:0000256" key="12">
    <source>
        <dbReference type="SAM" id="MobiDB-lite"/>
    </source>
</evidence>
<keyword evidence="3" id="KW-0677">Repeat</keyword>
<accession>A0AAQ3TL03</accession>
<evidence type="ECO:0000256" key="9">
    <source>
        <dbReference type="ARBA" id="ARBA00023163"/>
    </source>
</evidence>
<dbReference type="SMART" id="SM00355">
    <property type="entry name" value="ZnF_C2H2"/>
    <property type="match status" value="5"/>
</dbReference>
<keyword evidence="10" id="KW-0539">Nucleus</keyword>
<keyword evidence="15" id="KW-1185">Reference proteome</keyword>
<evidence type="ECO:0000256" key="5">
    <source>
        <dbReference type="ARBA" id="ARBA00022833"/>
    </source>
</evidence>
<feature type="compositionally biased region" description="Acidic residues" evidence="12">
    <location>
        <begin position="426"/>
        <end position="437"/>
    </location>
</feature>
<keyword evidence="9" id="KW-0804">Transcription</keyword>
<feature type="region of interest" description="Disordered" evidence="12">
    <location>
        <begin position="355"/>
        <end position="461"/>
    </location>
</feature>
<feature type="domain" description="C2H2-type" evidence="13">
    <location>
        <begin position="263"/>
        <end position="288"/>
    </location>
</feature>
<evidence type="ECO:0000256" key="1">
    <source>
        <dbReference type="ARBA" id="ARBA00004123"/>
    </source>
</evidence>
<dbReference type="EMBL" id="CP144749">
    <property type="protein sequence ID" value="WVZ75063.1"/>
    <property type="molecule type" value="Genomic_DNA"/>
</dbReference>
<evidence type="ECO:0000256" key="10">
    <source>
        <dbReference type="ARBA" id="ARBA00023242"/>
    </source>
</evidence>
<feature type="compositionally biased region" description="Pro residues" evidence="12">
    <location>
        <begin position="1"/>
        <end position="11"/>
    </location>
</feature>
<dbReference type="PANTHER" id="PTHR14003">
    <property type="entry name" value="TRANSCRIPTIONAL REPRESSOR PROTEIN YY"/>
    <property type="match status" value="1"/>
</dbReference>
<dbReference type="GO" id="GO:0000981">
    <property type="term" value="F:DNA-binding transcription factor activity, RNA polymerase II-specific"/>
    <property type="evidence" value="ECO:0007669"/>
    <property type="project" value="TreeGrafter"/>
</dbReference>
<feature type="domain" description="C2H2-type" evidence="13">
    <location>
        <begin position="332"/>
        <end position="362"/>
    </location>
</feature>
<gene>
    <name evidence="14" type="ORF">U9M48_023155</name>
</gene>
<dbReference type="GO" id="GO:0045893">
    <property type="term" value="P:positive regulation of DNA-templated transcription"/>
    <property type="evidence" value="ECO:0007669"/>
    <property type="project" value="UniProtKB-ARBA"/>
</dbReference>
<feature type="compositionally biased region" description="Basic and acidic residues" evidence="12">
    <location>
        <begin position="414"/>
        <end position="425"/>
    </location>
</feature>
<dbReference type="Pfam" id="PF00096">
    <property type="entry name" value="zf-C2H2"/>
    <property type="match status" value="4"/>
</dbReference>
<dbReference type="GO" id="GO:0008270">
    <property type="term" value="F:zinc ion binding"/>
    <property type="evidence" value="ECO:0007669"/>
    <property type="project" value="UniProtKB-KW"/>
</dbReference>
<name>A0AAQ3TL03_PASNO</name>
<evidence type="ECO:0000256" key="6">
    <source>
        <dbReference type="ARBA" id="ARBA00023015"/>
    </source>
</evidence>
<keyword evidence="6" id="KW-0805">Transcription regulation</keyword>
<dbReference type="PANTHER" id="PTHR14003:SF1">
    <property type="entry name" value="ZINC FINGER TRANSCRIPTION FACTOR YY1"/>
    <property type="match status" value="1"/>
</dbReference>
<evidence type="ECO:0000259" key="13">
    <source>
        <dbReference type="PROSITE" id="PS50157"/>
    </source>
</evidence>
<dbReference type="FunFam" id="3.30.160.60:FF:000071">
    <property type="entry name" value="Putative zinc finger protein 143"/>
    <property type="match status" value="1"/>
</dbReference>
<dbReference type="Proteomes" id="UP001341281">
    <property type="component" value="Chromosome 05"/>
</dbReference>
<evidence type="ECO:0000256" key="4">
    <source>
        <dbReference type="ARBA" id="ARBA00022771"/>
    </source>
</evidence>
<keyword evidence="2" id="KW-0479">Metal-binding</keyword>
<feature type="region of interest" description="Disordered" evidence="12">
    <location>
        <begin position="1"/>
        <end position="73"/>
    </location>
</feature>
<reference evidence="14 15" key="1">
    <citation type="submission" date="2024-02" db="EMBL/GenBank/DDBJ databases">
        <title>High-quality chromosome-scale genome assembly of Pensacola bahiagrass (Paspalum notatum Flugge var. saurae).</title>
        <authorList>
            <person name="Vega J.M."/>
            <person name="Podio M."/>
            <person name="Orjuela J."/>
            <person name="Siena L.A."/>
            <person name="Pessino S.C."/>
            <person name="Combes M.C."/>
            <person name="Mariac C."/>
            <person name="Albertini E."/>
            <person name="Pupilli F."/>
            <person name="Ortiz J.P.A."/>
            <person name="Leblanc O."/>
        </authorList>
    </citation>
    <scope>NUCLEOTIDE SEQUENCE [LARGE SCALE GENOMIC DNA]</scope>
    <source>
        <strain evidence="14">R1</strain>
        <tissue evidence="14">Leaf</tissue>
    </source>
</reference>
<proteinExistence type="predicted"/>
<feature type="compositionally biased region" description="Low complexity" evidence="12">
    <location>
        <begin position="63"/>
        <end position="73"/>
    </location>
</feature>
<keyword evidence="7" id="KW-0238">DNA-binding</keyword>
<dbReference type="SUPFAM" id="SSF57667">
    <property type="entry name" value="beta-beta-alpha zinc fingers"/>
    <property type="match status" value="4"/>
</dbReference>
<protein>
    <recommendedName>
        <fullName evidence="13">C2H2-type domain-containing protein</fullName>
    </recommendedName>
</protein>
<feature type="compositionally biased region" description="Acidic residues" evidence="12">
    <location>
        <begin position="452"/>
        <end position="461"/>
    </location>
</feature>
<dbReference type="FunFam" id="3.30.160.60:FF:001190">
    <property type="entry name" value="zinc finger transcription factor YY1"/>
    <property type="match status" value="1"/>
</dbReference>
<evidence type="ECO:0000256" key="7">
    <source>
        <dbReference type="ARBA" id="ARBA00023125"/>
    </source>
</evidence>
<dbReference type="FunFam" id="3.30.160.60:FF:000818">
    <property type="entry name" value="zinc finger transcription factor YY1"/>
    <property type="match status" value="1"/>
</dbReference>
<evidence type="ECO:0000256" key="3">
    <source>
        <dbReference type="ARBA" id="ARBA00022737"/>
    </source>
</evidence>
<keyword evidence="8" id="KW-0010">Activator</keyword>
<feature type="domain" description="C2H2-type" evidence="13">
    <location>
        <begin position="174"/>
        <end position="203"/>
    </location>
</feature>
<dbReference type="GO" id="GO:0005667">
    <property type="term" value="C:transcription regulator complex"/>
    <property type="evidence" value="ECO:0007669"/>
    <property type="project" value="TreeGrafter"/>
</dbReference>
<dbReference type="FunFam" id="3.30.160.60:FF:000221">
    <property type="entry name" value="Zinc finger protein 410"/>
    <property type="match status" value="1"/>
</dbReference>
<dbReference type="PROSITE" id="PS50157">
    <property type="entry name" value="ZINC_FINGER_C2H2_2"/>
    <property type="match status" value="5"/>
</dbReference>
<evidence type="ECO:0000256" key="11">
    <source>
        <dbReference type="PROSITE-ProRule" id="PRU00042"/>
    </source>
</evidence>